<protein>
    <submittedName>
        <fullName evidence="1">Uncharacterized protein</fullName>
    </submittedName>
</protein>
<sequence>MEPHRNDEREAETLAPLLGDRVITGPADSAEARLLVAHANMVRSTVTDLGPAGVHAAHSALIELTKAVARGRFDDVEPRLAPPLAQATKDLADRHLADPELSPTMLACELNVALAENGIRPGRKPAPGLTVVGLVARVGAVA</sequence>
<name>A0ABP4UY96_9ACTN</name>
<comment type="caution">
    <text evidence="1">The sequence shown here is derived from an EMBL/GenBank/DDBJ whole genome shotgun (WGS) entry which is preliminary data.</text>
</comment>
<keyword evidence="2" id="KW-1185">Reference proteome</keyword>
<dbReference type="Proteomes" id="UP001499947">
    <property type="component" value="Unassembled WGS sequence"/>
</dbReference>
<organism evidence="1 2">
    <name type="scientific">Streptomyces yatensis</name>
    <dbReference type="NCBI Taxonomy" id="155177"/>
    <lineage>
        <taxon>Bacteria</taxon>
        <taxon>Bacillati</taxon>
        <taxon>Actinomycetota</taxon>
        <taxon>Actinomycetes</taxon>
        <taxon>Kitasatosporales</taxon>
        <taxon>Streptomycetaceae</taxon>
        <taxon>Streptomyces</taxon>
        <taxon>Streptomyces violaceusniger group</taxon>
    </lineage>
</organism>
<proteinExistence type="predicted"/>
<accession>A0ABP4UY96</accession>
<evidence type="ECO:0000313" key="2">
    <source>
        <dbReference type="Proteomes" id="UP001499947"/>
    </source>
</evidence>
<dbReference type="EMBL" id="BAAALR010000071">
    <property type="protein sequence ID" value="GAA1712092.1"/>
    <property type="molecule type" value="Genomic_DNA"/>
</dbReference>
<reference evidence="2" key="1">
    <citation type="journal article" date="2019" name="Int. J. Syst. Evol. Microbiol.">
        <title>The Global Catalogue of Microorganisms (GCM) 10K type strain sequencing project: providing services to taxonomists for standard genome sequencing and annotation.</title>
        <authorList>
            <consortium name="The Broad Institute Genomics Platform"/>
            <consortium name="The Broad Institute Genome Sequencing Center for Infectious Disease"/>
            <person name="Wu L."/>
            <person name="Ma J."/>
        </authorList>
    </citation>
    <scope>NUCLEOTIDE SEQUENCE [LARGE SCALE GENOMIC DNA]</scope>
    <source>
        <strain evidence="2">JCM 13244</strain>
    </source>
</reference>
<dbReference type="RefSeq" id="WP_246586121.1">
    <property type="nucleotide sequence ID" value="NZ_BAAALR010000071.1"/>
</dbReference>
<evidence type="ECO:0000313" key="1">
    <source>
        <dbReference type="EMBL" id="GAA1712092.1"/>
    </source>
</evidence>
<gene>
    <name evidence="1" type="ORF">GCM10009680_61380</name>
</gene>